<dbReference type="GO" id="GO:0070453">
    <property type="term" value="P:regulation of heme biosynthetic process"/>
    <property type="evidence" value="ECO:0007669"/>
    <property type="project" value="TreeGrafter"/>
</dbReference>
<dbReference type="Proteomes" id="UP000663832">
    <property type="component" value="Unassembled WGS sequence"/>
</dbReference>
<dbReference type="EMBL" id="CAJNOM010003128">
    <property type="protein sequence ID" value="CAF1641935.1"/>
    <property type="molecule type" value="Genomic_DNA"/>
</dbReference>
<keyword evidence="12" id="KW-1185">Reference proteome</keyword>
<comment type="similarity">
    <text evidence="2">Belongs to the TMEM14 family.</text>
</comment>
<dbReference type="OrthoDB" id="5620at2759"/>
<feature type="transmembrane region" description="Helical" evidence="6">
    <location>
        <begin position="54"/>
        <end position="72"/>
    </location>
</feature>
<keyword evidence="5 6" id="KW-0472">Membrane</keyword>
<dbReference type="PANTHER" id="PTHR12668:SF43">
    <property type="entry name" value="TRANSMEMBRANE PROTEIN 14 HOMOLOG"/>
    <property type="match status" value="1"/>
</dbReference>
<dbReference type="EMBL" id="CAJNOI010000071">
    <property type="protein sequence ID" value="CAF0999935.1"/>
    <property type="molecule type" value="Genomic_DNA"/>
</dbReference>
<reference evidence="8" key="1">
    <citation type="submission" date="2021-02" db="EMBL/GenBank/DDBJ databases">
        <authorList>
            <person name="Nowell W R."/>
        </authorList>
    </citation>
    <scope>NUCLEOTIDE SEQUENCE</scope>
</reference>
<dbReference type="GO" id="GO:0031966">
    <property type="term" value="C:mitochondrial membrane"/>
    <property type="evidence" value="ECO:0007669"/>
    <property type="project" value="TreeGrafter"/>
</dbReference>
<evidence type="ECO:0000256" key="2">
    <source>
        <dbReference type="ARBA" id="ARBA00007590"/>
    </source>
</evidence>
<dbReference type="PANTHER" id="PTHR12668">
    <property type="entry name" value="TRANSMEMBRANE PROTEIN 14, 15"/>
    <property type="match status" value="1"/>
</dbReference>
<comment type="caution">
    <text evidence="8">The sequence shown here is derived from an EMBL/GenBank/DDBJ whole genome shotgun (WGS) entry which is preliminary data.</text>
</comment>
<evidence type="ECO:0000313" key="8">
    <source>
        <dbReference type="EMBL" id="CAF1260926.1"/>
    </source>
</evidence>
<dbReference type="EMBL" id="CAJNOM010000231">
    <property type="protein sequence ID" value="CAF1260926.1"/>
    <property type="molecule type" value="Genomic_DNA"/>
</dbReference>
<keyword evidence="3 6" id="KW-0812">Transmembrane</keyword>
<dbReference type="Proteomes" id="UP000663877">
    <property type="component" value="Unassembled WGS sequence"/>
</dbReference>
<dbReference type="InterPro" id="IPR005349">
    <property type="entry name" value="TMEM14"/>
</dbReference>
<evidence type="ECO:0000256" key="1">
    <source>
        <dbReference type="ARBA" id="ARBA00004370"/>
    </source>
</evidence>
<evidence type="ECO:0000313" key="7">
    <source>
        <dbReference type="EMBL" id="CAF0999935.1"/>
    </source>
</evidence>
<evidence type="ECO:0000313" key="11">
    <source>
        <dbReference type="EMBL" id="CAF1641935.1"/>
    </source>
</evidence>
<proteinExistence type="inferred from homology"/>
<evidence type="ECO:0000313" key="9">
    <source>
        <dbReference type="EMBL" id="CAF1440243.1"/>
    </source>
</evidence>
<evidence type="ECO:0000256" key="6">
    <source>
        <dbReference type="SAM" id="Phobius"/>
    </source>
</evidence>
<dbReference type="AlphaFoldDB" id="A0A815ASE2"/>
<evidence type="ECO:0000313" key="12">
    <source>
        <dbReference type="Proteomes" id="UP000663832"/>
    </source>
</evidence>
<evidence type="ECO:0000313" key="10">
    <source>
        <dbReference type="EMBL" id="CAF1492725.1"/>
    </source>
</evidence>
<keyword evidence="4 6" id="KW-1133">Transmembrane helix</keyword>
<evidence type="ECO:0000256" key="5">
    <source>
        <dbReference type="ARBA" id="ARBA00023136"/>
    </source>
</evidence>
<name>A0A815ASE2_9BILA</name>
<feature type="transmembrane region" description="Helical" evidence="6">
    <location>
        <begin position="6"/>
        <end position="22"/>
    </location>
</feature>
<protein>
    <submittedName>
        <fullName evidence="8">Uncharacterized protein</fullName>
    </submittedName>
</protein>
<feature type="transmembrane region" description="Helical" evidence="6">
    <location>
        <begin position="27"/>
        <end position="42"/>
    </location>
</feature>
<accession>A0A815ASE2</accession>
<evidence type="ECO:0000256" key="4">
    <source>
        <dbReference type="ARBA" id="ARBA00022989"/>
    </source>
</evidence>
<sequence length="98" mass="10540">MTDQIGLVYGGALILGGLLGYLKGRSAISLLFGIVFGAWSIYNASHPTRQNNVANLAIGAVIGVVMLLRFLIGGKWFPTLLILGLSGVQVFRNYPYLK</sequence>
<dbReference type="Pfam" id="PF03647">
    <property type="entry name" value="Tmemb_14"/>
    <property type="match status" value="1"/>
</dbReference>
<dbReference type="InterPro" id="IPR044890">
    <property type="entry name" value="TMEM14_sf"/>
</dbReference>
<dbReference type="Gene3D" id="1.10.10.1740">
    <property type="entry name" value="Transmembrane protein 14-like"/>
    <property type="match status" value="1"/>
</dbReference>
<gene>
    <name evidence="7" type="ORF">BJG266_LOCUS15874</name>
    <name evidence="10" type="ORF">BJG266_LOCUS42705</name>
    <name evidence="8" type="ORF">QVE165_LOCUS29045</name>
    <name evidence="9" type="ORF">QVE165_LOCUS39564</name>
    <name evidence="11" type="ORF">QVE165_LOCUS59591</name>
</gene>
<evidence type="ECO:0000256" key="3">
    <source>
        <dbReference type="ARBA" id="ARBA00022692"/>
    </source>
</evidence>
<dbReference type="EMBL" id="CAJNOI010002801">
    <property type="protein sequence ID" value="CAF1492725.1"/>
    <property type="molecule type" value="Genomic_DNA"/>
</dbReference>
<comment type="subcellular location">
    <subcellularLocation>
        <location evidence="1">Membrane</location>
    </subcellularLocation>
</comment>
<organism evidence="8 12">
    <name type="scientific">Adineta steineri</name>
    <dbReference type="NCBI Taxonomy" id="433720"/>
    <lineage>
        <taxon>Eukaryota</taxon>
        <taxon>Metazoa</taxon>
        <taxon>Spiralia</taxon>
        <taxon>Gnathifera</taxon>
        <taxon>Rotifera</taxon>
        <taxon>Eurotatoria</taxon>
        <taxon>Bdelloidea</taxon>
        <taxon>Adinetida</taxon>
        <taxon>Adinetidae</taxon>
        <taxon>Adineta</taxon>
    </lineage>
</organism>
<dbReference type="EMBL" id="CAJNOM010000441">
    <property type="protein sequence ID" value="CAF1440243.1"/>
    <property type="molecule type" value="Genomic_DNA"/>
</dbReference>